<dbReference type="SUPFAM" id="SSF46785">
    <property type="entry name" value="Winged helix' DNA-binding domain"/>
    <property type="match status" value="1"/>
</dbReference>
<organism evidence="6 7">
    <name type="scientific">Paroceanicella profunda</name>
    <dbReference type="NCBI Taxonomy" id="2579971"/>
    <lineage>
        <taxon>Bacteria</taxon>
        <taxon>Pseudomonadati</taxon>
        <taxon>Pseudomonadota</taxon>
        <taxon>Alphaproteobacteria</taxon>
        <taxon>Rhodobacterales</taxon>
        <taxon>Paracoccaceae</taxon>
        <taxon>Paroceanicella</taxon>
    </lineage>
</organism>
<reference evidence="6 7" key="1">
    <citation type="submission" date="2019-06" db="EMBL/GenBank/DDBJ databases">
        <title>Genome sequence of Rhodobacteraceae bacterium D4M1.</title>
        <authorList>
            <person name="Cao J."/>
        </authorList>
    </citation>
    <scope>NUCLEOTIDE SEQUENCE [LARGE SCALE GENOMIC DNA]</scope>
    <source>
        <strain evidence="6 7">D4M1</strain>
        <plasmid evidence="7">pd4m1b</plasmid>
    </source>
</reference>
<dbReference type="PROSITE" id="PS50931">
    <property type="entry name" value="HTH_LYSR"/>
    <property type="match status" value="1"/>
</dbReference>
<keyword evidence="4" id="KW-0804">Transcription</keyword>
<dbReference type="PANTHER" id="PTHR30537:SF35">
    <property type="entry name" value="TRANSCRIPTIONAL REGULATORY PROTEIN"/>
    <property type="match status" value="1"/>
</dbReference>
<gene>
    <name evidence="6" type="ORF">FDP22_21360</name>
</gene>
<keyword evidence="7" id="KW-1185">Reference proteome</keyword>
<evidence type="ECO:0000256" key="3">
    <source>
        <dbReference type="ARBA" id="ARBA00023125"/>
    </source>
</evidence>
<evidence type="ECO:0000259" key="5">
    <source>
        <dbReference type="PROSITE" id="PS50931"/>
    </source>
</evidence>
<comment type="similarity">
    <text evidence="1">Belongs to the LysR transcriptional regulatory family.</text>
</comment>
<dbReference type="GO" id="GO:0043565">
    <property type="term" value="F:sequence-specific DNA binding"/>
    <property type="evidence" value="ECO:0007669"/>
    <property type="project" value="TreeGrafter"/>
</dbReference>
<keyword evidence="3" id="KW-0238">DNA-binding</keyword>
<dbReference type="GO" id="GO:0003700">
    <property type="term" value="F:DNA-binding transcription factor activity"/>
    <property type="evidence" value="ECO:0007669"/>
    <property type="project" value="InterPro"/>
</dbReference>
<sequence>MAELVDMRAFLVTARLGSFSAAGRELGLAPSVMTKRVGRLEEKMGGRLFLRSTRSLTLTALGERVRPRLQLLVGEIDEVLKGAGPADGTVEGNLRIKMPTVTAQFLGALLADFQVANPRLTLDIHMVDRSVNPLEEGFDISIGALPASYVNVIDEPLCPYRRILCAAPAYLEARGRPAHPTDLIEHDCLTYLVTGNTWTFDSPQGPMNVEVHPKFNVNDSRVLLSAARRGLGLATLPVFLCQEDLAAGRLVALMEEYPVSTLWLKALVPRIKRNRPAVRALVEHLQSRMGPIPPWESAALTG</sequence>
<keyword evidence="2" id="KW-0805">Transcription regulation</keyword>
<dbReference type="PANTHER" id="PTHR30537">
    <property type="entry name" value="HTH-TYPE TRANSCRIPTIONAL REGULATOR"/>
    <property type="match status" value="1"/>
</dbReference>
<evidence type="ECO:0000313" key="6">
    <source>
        <dbReference type="EMBL" id="QDL94422.1"/>
    </source>
</evidence>
<feature type="domain" description="HTH lysR-type" evidence="5">
    <location>
        <begin position="1"/>
        <end position="59"/>
    </location>
</feature>
<dbReference type="AlphaFoldDB" id="A0A5B8G547"/>
<dbReference type="InterPro" id="IPR058163">
    <property type="entry name" value="LysR-type_TF_proteobact-type"/>
</dbReference>
<dbReference type="InterPro" id="IPR036390">
    <property type="entry name" value="WH_DNA-bd_sf"/>
</dbReference>
<dbReference type="Proteomes" id="UP000305888">
    <property type="component" value="Plasmid pD4M1B"/>
</dbReference>
<evidence type="ECO:0000256" key="2">
    <source>
        <dbReference type="ARBA" id="ARBA00023015"/>
    </source>
</evidence>
<dbReference type="CDD" id="cd08422">
    <property type="entry name" value="PBP2_CrgA_like"/>
    <property type="match status" value="1"/>
</dbReference>
<accession>A0A5B8G547</accession>
<dbReference type="GO" id="GO:0006351">
    <property type="term" value="P:DNA-templated transcription"/>
    <property type="evidence" value="ECO:0007669"/>
    <property type="project" value="TreeGrafter"/>
</dbReference>
<dbReference type="InterPro" id="IPR005119">
    <property type="entry name" value="LysR_subst-bd"/>
</dbReference>
<evidence type="ECO:0000256" key="1">
    <source>
        <dbReference type="ARBA" id="ARBA00009437"/>
    </source>
</evidence>
<geneLocation type="plasmid" evidence="7">
    <name>pd4m1b</name>
</geneLocation>
<evidence type="ECO:0000313" key="7">
    <source>
        <dbReference type="Proteomes" id="UP000305888"/>
    </source>
</evidence>
<proteinExistence type="inferred from homology"/>
<keyword evidence="6" id="KW-0614">Plasmid</keyword>
<dbReference type="Pfam" id="PF03466">
    <property type="entry name" value="LysR_substrate"/>
    <property type="match status" value="1"/>
</dbReference>
<dbReference type="SUPFAM" id="SSF53850">
    <property type="entry name" value="Periplasmic binding protein-like II"/>
    <property type="match status" value="1"/>
</dbReference>
<dbReference type="Gene3D" id="3.40.190.290">
    <property type="match status" value="1"/>
</dbReference>
<dbReference type="InterPro" id="IPR036388">
    <property type="entry name" value="WH-like_DNA-bd_sf"/>
</dbReference>
<protein>
    <submittedName>
        <fullName evidence="6">LysR family transcriptional regulator</fullName>
    </submittedName>
</protein>
<dbReference type="RefSeq" id="WP_138576203.1">
    <property type="nucleotide sequence ID" value="NZ_CP040820.1"/>
</dbReference>
<dbReference type="EMBL" id="CP040820">
    <property type="protein sequence ID" value="QDL94422.1"/>
    <property type="molecule type" value="Genomic_DNA"/>
</dbReference>
<dbReference type="Gene3D" id="1.10.10.10">
    <property type="entry name" value="Winged helix-like DNA-binding domain superfamily/Winged helix DNA-binding domain"/>
    <property type="match status" value="1"/>
</dbReference>
<dbReference type="KEGG" id="ppru:FDP22_21360"/>
<dbReference type="InterPro" id="IPR000847">
    <property type="entry name" value="LysR_HTH_N"/>
</dbReference>
<name>A0A5B8G547_9RHOB</name>
<dbReference type="Pfam" id="PF00126">
    <property type="entry name" value="HTH_1"/>
    <property type="match status" value="1"/>
</dbReference>
<dbReference type="OrthoDB" id="9813056at2"/>
<evidence type="ECO:0000256" key="4">
    <source>
        <dbReference type="ARBA" id="ARBA00023163"/>
    </source>
</evidence>